<dbReference type="EMBL" id="CH476126">
    <property type="protein sequence ID" value="KRT05474.1"/>
    <property type="molecule type" value="Genomic_DNA"/>
</dbReference>
<protein>
    <submittedName>
        <fullName evidence="3">Uncharacterized protein</fullName>
    </submittedName>
</protein>
<dbReference type="AlphaFoldDB" id="A0A0R3NWK5"/>
<feature type="region of interest" description="Disordered" evidence="1">
    <location>
        <begin position="1"/>
        <end position="63"/>
    </location>
</feature>
<feature type="compositionally biased region" description="Basic and acidic residues" evidence="1">
    <location>
        <begin position="1"/>
        <end position="37"/>
    </location>
</feature>
<evidence type="ECO:0000313" key="5">
    <source>
        <dbReference type="EMBL" id="KRT05476.1"/>
    </source>
</evidence>
<evidence type="ECO:0000313" key="3">
    <source>
        <dbReference type="EMBL" id="KRT05474.1"/>
    </source>
</evidence>
<name>A0A0R3NWK5_DROPS</name>
<reference evidence="3" key="3">
    <citation type="journal article" date="2012" name="PLoS ONE">
        <title>Mind the gap: upgrading genomes with Pacific Biosciences RS long-read sequencing technology.</title>
        <authorList>
            <person name="English A.C."/>
            <person name="Richards S."/>
            <person name="Han Y."/>
            <person name="Wang M."/>
            <person name="Vee V."/>
            <person name="Qu J."/>
            <person name="Qin X."/>
            <person name="Muzny D.M."/>
            <person name="Reid J.G."/>
            <person name="Worley K.C."/>
            <person name="Gibbs R.A."/>
        </authorList>
    </citation>
    <scope>NUCLEOTIDE SEQUENCE</scope>
    <source>
        <strain evidence="3">MV2-25</strain>
    </source>
</reference>
<dbReference type="Bgee" id="FBgn0270978">
    <property type="expression patterns" value="Expressed in male reproductive system and 2 other cell types or tissues"/>
</dbReference>
<proteinExistence type="predicted"/>
<gene>
    <name evidence="3" type="primary">Dpse\GA30571</name>
    <name evidence="4" type="synonym">Dpse\GA31052</name>
    <name evidence="5" type="synonym">Dpse\GA31773</name>
    <name evidence="2" type="synonym">Dpse\GA31919</name>
    <name evidence="3" type="ORF">Dpse_GA30571</name>
    <name evidence="4" type="ORF">Dpse_GA31052</name>
    <name evidence="5" type="ORF">Dpse_GA31773</name>
    <name evidence="2" type="ORF">Dpse_GA31919</name>
</gene>
<evidence type="ECO:0000313" key="4">
    <source>
        <dbReference type="EMBL" id="KRT05475.1"/>
    </source>
</evidence>
<reference evidence="3" key="1">
    <citation type="journal article" date="2005" name="Genome Res.">
        <title>Comparative genome sequencing of Drosophila pseudoobscura: chromosomal, gene, and cis-element evolution.</title>
        <authorList>
            <person name="Richards S."/>
            <person name="Liu Y."/>
            <person name="Bettencourt B.R."/>
            <person name="Hradecky P."/>
            <person name="Letovsky S."/>
            <person name="Nielsen R."/>
            <person name="Thornton K."/>
            <person name="Hubisz M.J."/>
            <person name="Chen R."/>
            <person name="Meisel R.P."/>
            <person name="Couronne O."/>
            <person name="Hua S."/>
            <person name="Smith M.A."/>
            <person name="Zhang P."/>
            <person name="Liu J."/>
            <person name="Bussemaker H.J."/>
            <person name="van Batenburg M.F."/>
            <person name="Howells S.L."/>
            <person name="Scherer S.E."/>
            <person name="Sodergren E."/>
            <person name="Matthews B.B."/>
            <person name="Crosby M.A."/>
            <person name="Schroeder A.J."/>
            <person name="Ortiz-Barrientos D."/>
            <person name="Rives C.M."/>
            <person name="Metzker M.L."/>
            <person name="Muzny D.M."/>
            <person name="Scott G."/>
            <person name="Steffen D."/>
            <person name="Wheeler D.A."/>
            <person name="Worley K.C."/>
            <person name="Havlak P."/>
            <person name="Durbin K.J."/>
            <person name="Egan A."/>
            <person name="Gill R."/>
            <person name="Hume J."/>
            <person name="Morgan M.B."/>
            <person name="Miner G."/>
            <person name="Hamilton C."/>
            <person name="Huang Y."/>
            <person name="Waldron L."/>
            <person name="Verduzco D."/>
            <person name="Clerc-Blankenburg K.P."/>
            <person name="Dubchak I."/>
            <person name="Noor M.A."/>
            <person name="Anderson W."/>
            <person name="White K.P."/>
            <person name="Clark A.G."/>
            <person name="Schaeffer S.W."/>
            <person name="Gelbart W."/>
            <person name="Weinstock G.M."/>
            <person name="Gibbs R.A."/>
        </authorList>
    </citation>
    <scope>NUCLEOTIDE SEQUENCE [LARGE SCALE GENOMIC DNA]</scope>
    <source>
        <strain evidence="3">MV2-25</strain>
    </source>
</reference>
<dbReference type="EMBL" id="CH476126">
    <property type="protein sequence ID" value="KRT05476.1"/>
    <property type="molecule type" value="Genomic_DNA"/>
</dbReference>
<accession>A0A0R3NWK5</accession>
<evidence type="ECO:0000256" key="1">
    <source>
        <dbReference type="SAM" id="MobiDB-lite"/>
    </source>
</evidence>
<evidence type="ECO:0000313" key="2">
    <source>
        <dbReference type="EMBL" id="KRT05473.1"/>
    </source>
</evidence>
<reference evidence="3" key="4">
    <citation type="submission" date="2015-11" db="EMBL/GenBank/DDBJ databases">
        <authorList>
            <consortium name="FlyBase"/>
        </authorList>
    </citation>
    <scope>NUCLEOTIDE SEQUENCE</scope>
    <source>
        <strain evidence="3">MV2-25</strain>
    </source>
</reference>
<dbReference type="EMBL" id="CH476126">
    <property type="protein sequence ID" value="KRT05473.1"/>
    <property type="molecule type" value="Genomic_DNA"/>
</dbReference>
<sequence>MDKKMADHGQMEETTMKPSPDSDKPTVAHRKPTDSKQMHHRFHETYILQTHTHPGWPDQQPLG</sequence>
<organism evidence="3">
    <name type="scientific">Drosophila pseudoobscura pseudoobscura</name>
    <name type="common">Fruit fly</name>
    <dbReference type="NCBI Taxonomy" id="46245"/>
    <lineage>
        <taxon>Eukaryota</taxon>
        <taxon>Metazoa</taxon>
        <taxon>Ecdysozoa</taxon>
        <taxon>Arthropoda</taxon>
        <taxon>Hexapoda</taxon>
        <taxon>Insecta</taxon>
        <taxon>Pterygota</taxon>
        <taxon>Neoptera</taxon>
        <taxon>Endopterygota</taxon>
        <taxon>Diptera</taxon>
        <taxon>Brachycera</taxon>
        <taxon>Muscomorpha</taxon>
        <taxon>Ephydroidea</taxon>
        <taxon>Drosophilidae</taxon>
        <taxon>Drosophila</taxon>
        <taxon>Sophophora</taxon>
    </lineage>
</organism>
<reference evidence="3" key="2">
    <citation type="journal article" date="2007" name="Nature">
        <title>Evolution of genes and genomes on the Drosophila phylogeny.</title>
        <authorList>
            <consortium name="Drosophila 12 Genomes Consortium"/>
            <person name="Clark A.G."/>
            <person name="Eisen M.B."/>
            <person name="Smith D.R."/>
            <person name="Bergman C.M."/>
            <person name="Oliver B."/>
            <person name="Markow T.A."/>
            <person name="Kaufman T.C."/>
            <person name="Kellis M."/>
            <person name="Gelbart W."/>
            <person name="Iyer V.N."/>
            <person name="Pollard D.A."/>
            <person name="Sackton T.B."/>
            <person name="Larracuente A.M."/>
            <person name="Singh N.D."/>
            <person name="Abad J.P."/>
            <person name="Abt D.N."/>
            <person name="Adryan B."/>
            <person name="Aguade M."/>
            <person name="Akashi H."/>
            <person name="Anderson W.W."/>
            <person name="Aquadro C.F."/>
            <person name="Ardell D.H."/>
            <person name="Arguello R."/>
            <person name="Artieri C.G."/>
            <person name="Barbash D.A."/>
            <person name="Barker D."/>
            <person name="Barsanti P."/>
            <person name="Batterham P."/>
            <person name="Batzoglou S."/>
            <person name="Begun D."/>
            <person name="Bhutkar A."/>
            <person name="Blanco E."/>
            <person name="Bosak S.A."/>
            <person name="Bradley R.K."/>
            <person name="Brand A.D."/>
            <person name="Brent M.R."/>
            <person name="Brooks A.N."/>
            <person name="Brown R.H."/>
            <person name="Butlin R.K."/>
            <person name="Caggese C."/>
            <person name="Calvi B.R."/>
            <person name="Bernardo de Carvalho A."/>
            <person name="Caspi A."/>
            <person name="Castrezana S."/>
            <person name="Celniker S.E."/>
            <person name="Chang J.L."/>
            <person name="Chapple C."/>
            <person name="Chatterji S."/>
            <person name="Chinwalla A."/>
            <person name="Civetta A."/>
            <person name="Clifton S.W."/>
            <person name="Comeron J.M."/>
            <person name="Costello J.C."/>
            <person name="Coyne J.A."/>
            <person name="Daub J."/>
            <person name="David R.G."/>
            <person name="Delcher A.L."/>
            <person name="Delehaunty K."/>
            <person name="Do C.B."/>
            <person name="Ebling H."/>
            <person name="Edwards K."/>
            <person name="Eickbush T."/>
            <person name="Evans J.D."/>
            <person name="Filipski A."/>
            <person name="Findeiss S."/>
            <person name="Freyhult E."/>
            <person name="Fulton L."/>
            <person name="Fulton R."/>
            <person name="Garcia A.C."/>
            <person name="Gardiner A."/>
            <person name="Garfield D.A."/>
            <person name="Garvin B.E."/>
            <person name="Gibson G."/>
            <person name="Gilbert D."/>
            <person name="Gnerre S."/>
            <person name="Godfrey J."/>
            <person name="Good R."/>
            <person name="Gotea V."/>
            <person name="Gravely B."/>
            <person name="Greenberg A.J."/>
            <person name="Griffiths-Jones S."/>
            <person name="Gross S."/>
            <person name="Guigo R."/>
            <person name="Gustafson E.A."/>
            <person name="Haerty W."/>
            <person name="Hahn M.W."/>
            <person name="Halligan D.L."/>
            <person name="Halpern A.L."/>
            <person name="Halter G.M."/>
            <person name="Han M.V."/>
            <person name="Heger A."/>
            <person name="Hillier L."/>
            <person name="Hinrichs A.S."/>
            <person name="Holmes I."/>
            <person name="Hoskins R.A."/>
            <person name="Hubisz M.J."/>
            <person name="Hultmark D."/>
            <person name="Huntley M.A."/>
            <person name="Jaffe D.B."/>
            <person name="Jagadeeshan S."/>
            <person name="Jeck W.R."/>
            <person name="Johnson J."/>
            <person name="Jones C.D."/>
            <person name="Jordan W.C."/>
            <person name="Karpen G.H."/>
            <person name="Kataoka E."/>
            <person name="Keightley P.D."/>
            <person name="Kheradpour P."/>
            <person name="Kirkness E.F."/>
            <person name="Koerich L.B."/>
            <person name="Kristiansen K."/>
            <person name="Kudrna D."/>
            <person name="Kulathinal R.J."/>
            <person name="Kumar S."/>
            <person name="Kwok R."/>
            <person name="Lander E."/>
            <person name="Langley C.H."/>
            <person name="Lapoint R."/>
            <person name="Lazzaro B.P."/>
            <person name="Lee S.J."/>
            <person name="Levesque L."/>
            <person name="Li R."/>
            <person name="Lin C.F."/>
            <person name="Lin M.F."/>
            <person name="Lindblad-Toh K."/>
            <person name="Llopart A."/>
            <person name="Long M."/>
            <person name="Low L."/>
            <person name="Lozovsky E."/>
            <person name="Lu J."/>
            <person name="Luo M."/>
            <person name="Machado C.A."/>
            <person name="Makalowski W."/>
            <person name="Marzo M."/>
            <person name="Matsuda M."/>
            <person name="Matzkin L."/>
            <person name="McAllister B."/>
            <person name="McBride C.S."/>
            <person name="McKernan B."/>
            <person name="McKernan K."/>
            <person name="Mendez-Lago M."/>
            <person name="Minx P."/>
            <person name="Mollenhauer M.U."/>
            <person name="Montooth K."/>
            <person name="Mount S.M."/>
            <person name="Mu X."/>
            <person name="Myers E."/>
            <person name="Negre B."/>
            <person name="Newfeld S."/>
            <person name="Nielsen R."/>
            <person name="Noor M.A."/>
            <person name="O'Grady P."/>
            <person name="Pachter L."/>
            <person name="Papaceit M."/>
            <person name="Parisi M.J."/>
            <person name="Parisi M."/>
            <person name="Parts L."/>
            <person name="Pedersen J.S."/>
            <person name="Pesole G."/>
            <person name="Phillippy A.M."/>
            <person name="Ponting C.P."/>
            <person name="Pop M."/>
            <person name="Porcelli D."/>
            <person name="Powell J.R."/>
            <person name="Prohaska S."/>
            <person name="Pruitt K."/>
            <person name="Puig M."/>
            <person name="Quesneville H."/>
            <person name="Ram K.R."/>
            <person name="Rand D."/>
            <person name="Rasmussen M.D."/>
            <person name="Reed L.K."/>
            <person name="Reenan R."/>
            <person name="Reily A."/>
            <person name="Remington K.A."/>
            <person name="Rieger T.T."/>
            <person name="Ritchie M.G."/>
            <person name="Robin C."/>
            <person name="Rogers Y.H."/>
            <person name="Rohde C."/>
            <person name="Rozas J."/>
            <person name="Rubenfield M.J."/>
            <person name="Ruiz A."/>
            <person name="Russo S."/>
            <person name="Salzberg S.L."/>
            <person name="Sanchez-Gracia A."/>
            <person name="Saranga D.J."/>
            <person name="Sato H."/>
            <person name="Schaeffer S.W."/>
            <person name="Schatz M.C."/>
            <person name="Schlenke T."/>
            <person name="Schwartz R."/>
            <person name="Segarra C."/>
            <person name="Singh R.S."/>
            <person name="Sirot L."/>
            <person name="Sirota M."/>
            <person name="Sisneros N.B."/>
            <person name="Smith C.D."/>
            <person name="Smith T.F."/>
            <person name="Spieth J."/>
            <person name="Stage D.E."/>
            <person name="Stark A."/>
            <person name="Stephan W."/>
            <person name="Strausberg R.L."/>
            <person name="Strempel S."/>
            <person name="Sturgill D."/>
            <person name="Sutton G."/>
            <person name="Sutton G.G."/>
            <person name="Tao W."/>
            <person name="Teichmann S."/>
            <person name="Tobari Y.N."/>
            <person name="Tomimura Y."/>
            <person name="Tsolas J.M."/>
            <person name="Valente V.L."/>
            <person name="Venter E."/>
            <person name="Venter J.C."/>
            <person name="Vicario S."/>
            <person name="Vieira F.G."/>
            <person name="Vilella A.J."/>
            <person name="Villasante A."/>
            <person name="Walenz B."/>
            <person name="Wang J."/>
            <person name="Wasserman M."/>
            <person name="Watts T."/>
            <person name="Wilson D."/>
            <person name="Wilson R.K."/>
            <person name="Wing R.A."/>
            <person name="Wolfner M.F."/>
            <person name="Wong A."/>
            <person name="Wong G.K."/>
            <person name="Wu C.I."/>
            <person name="Wu G."/>
            <person name="Yamamoto D."/>
            <person name="Yang H.P."/>
            <person name="Yang S.P."/>
            <person name="Yorke J.A."/>
            <person name="Yoshida K."/>
            <person name="Zdobnov E."/>
            <person name="Zhang P."/>
            <person name="Zhang Y."/>
            <person name="Zimin A.V."/>
            <person name="Baldwin J."/>
            <person name="Abdouelleil A."/>
            <person name="Abdulkadir J."/>
            <person name="Abebe A."/>
            <person name="Abera B."/>
            <person name="Abreu J."/>
            <person name="Acer S.C."/>
            <person name="Aftuck L."/>
            <person name="Alexander A."/>
            <person name="An P."/>
            <person name="Anderson E."/>
            <person name="Anderson S."/>
            <person name="Arachi H."/>
            <person name="Azer M."/>
            <person name="Bachantsang P."/>
            <person name="Barry A."/>
            <person name="Bayul T."/>
            <person name="Berlin A."/>
            <person name="Bessette D."/>
            <person name="Bloom T."/>
            <person name="Blye J."/>
            <person name="Boguslavskiy L."/>
            <person name="Bonnet C."/>
            <person name="Boukhgalter B."/>
            <person name="Bourzgui I."/>
            <person name="Brown A."/>
            <person name="Cahill P."/>
            <person name="Channer S."/>
            <person name="Cheshatsang Y."/>
            <person name="Chuda L."/>
            <person name="Citroen M."/>
            <person name="Collymore A."/>
            <person name="Cooke P."/>
            <person name="Costello M."/>
            <person name="D'Aco K."/>
            <person name="Daza R."/>
            <person name="De Haan G."/>
            <person name="DeGray S."/>
            <person name="DeMaso C."/>
            <person name="Dhargay N."/>
            <person name="Dooley K."/>
            <person name="Dooley E."/>
            <person name="Doricent M."/>
            <person name="Dorje P."/>
            <person name="Dorjee K."/>
            <person name="Dupes A."/>
            <person name="Elong R."/>
            <person name="Falk J."/>
            <person name="Farina A."/>
            <person name="Faro S."/>
            <person name="Ferguson D."/>
            <person name="Fisher S."/>
            <person name="Foley C.D."/>
            <person name="Franke A."/>
            <person name="Friedrich D."/>
            <person name="Gadbois L."/>
            <person name="Gearin G."/>
            <person name="Gearin C.R."/>
            <person name="Giannoukos G."/>
            <person name="Goode T."/>
            <person name="Graham J."/>
            <person name="Grandbois E."/>
            <person name="Grewal S."/>
            <person name="Gyaltsen K."/>
            <person name="Hafez N."/>
            <person name="Hagos B."/>
            <person name="Hall J."/>
            <person name="Henson C."/>
            <person name="Hollinger A."/>
            <person name="Honan T."/>
            <person name="Huard M.D."/>
            <person name="Hughes L."/>
            <person name="Hurhula B."/>
            <person name="Husby M.E."/>
            <person name="Kamat A."/>
            <person name="Kanga B."/>
            <person name="Kashin S."/>
            <person name="Khazanovich D."/>
            <person name="Kisner P."/>
            <person name="Lance K."/>
            <person name="Lara M."/>
            <person name="Lee W."/>
            <person name="Lennon N."/>
            <person name="Letendre F."/>
            <person name="LeVine R."/>
            <person name="Lipovsky A."/>
            <person name="Liu X."/>
            <person name="Liu J."/>
            <person name="Liu S."/>
            <person name="Lokyitsang T."/>
            <person name="Lokyitsang Y."/>
            <person name="Lubonja R."/>
            <person name="Lui A."/>
            <person name="MacDonald P."/>
            <person name="Magnisalis V."/>
            <person name="Maru K."/>
            <person name="Matthews C."/>
            <person name="McCusker W."/>
            <person name="McDonough S."/>
            <person name="Mehta T."/>
            <person name="Meldrim J."/>
            <person name="Meneus L."/>
            <person name="Mihai O."/>
            <person name="Mihalev A."/>
            <person name="Mihova T."/>
            <person name="Mittelman R."/>
            <person name="Mlenga V."/>
            <person name="Montmayeur A."/>
            <person name="Mulrain L."/>
            <person name="Navidi A."/>
            <person name="Naylor J."/>
            <person name="Negash T."/>
            <person name="Nguyen T."/>
            <person name="Nguyen N."/>
            <person name="Nicol R."/>
            <person name="Norbu C."/>
            <person name="Norbu N."/>
            <person name="Novod N."/>
            <person name="O'Neill B."/>
            <person name="Osman S."/>
            <person name="Markiewicz E."/>
            <person name="Oyono O.L."/>
            <person name="Patti C."/>
            <person name="Phunkhang P."/>
            <person name="Pierre F."/>
            <person name="Priest M."/>
            <person name="Raghuraman S."/>
            <person name="Rege F."/>
            <person name="Reyes R."/>
            <person name="Rise C."/>
            <person name="Rogov P."/>
            <person name="Ross K."/>
            <person name="Ryan E."/>
            <person name="Settipalli S."/>
            <person name="Shea T."/>
            <person name="Sherpa N."/>
            <person name="Shi L."/>
            <person name="Shih D."/>
            <person name="Sparrow T."/>
            <person name="Spaulding J."/>
            <person name="Stalker J."/>
            <person name="Stange-Thomann N."/>
            <person name="Stavropoulos S."/>
            <person name="Stone C."/>
            <person name="Strader C."/>
            <person name="Tesfaye S."/>
            <person name="Thomson T."/>
            <person name="Thoulutsang Y."/>
            <person name="Thoulutsang D."/>
            <person name="Topham K."/>
            <person name="Topping I."/>
            <person name="Tsamla T."/>
            <person name="Vassiliev H."/>
            <person name="Vo A."/>
            <person name="Wangchuk T."/>
            <person name="Wangdi T."/>
            <person name="Weiand M."/>
            <person name="Wilkinson J."/>
            <person name="Wilson A."/>
            <person name="Yadav S."/>
            <person name="Young G."/>
            <person name="Yu Q."/>
            <person name="Zembek L."/>
            <person name="Zhong D."/>
            <person name="Zimmer A."/>
            <person name="Zwirko Z."/>
            <person name="Jaffe D.B."/>
            <person name="Alvarez P."/>
            <person name="Brockman W."/>
            <person name="Butler J."/>
            <person name="Chin C."/>
            <person name="Gnerre S."/>
            <person name="Grabherr M."/>
            <person name="Kleber M."/>
            <person name="Mauceli E."/>
            <person name="MacCallum I."/>
        </authorList>
    </citation>
    <scope>NUCLEOTIDE SEQUENCE [LARGE SCALE GENOMIC DNA]</scope>
    <source>
        <strain evidence="3">MV2-25</strain>
    </source>
</reference>
<dbReference type="EMBL" id="CH476126">
    <property type="protein sequence ID" value="KRT05475.1"/>
    <property type="molecule type" value="Genomic_DNA"/>
</dbReference>